<feature type="region of interest" description="Disordered" evidence="4">
    <location>
        <begin position="226"/>
        <end position="260"/>
    </location>
</feature>
<evidence type="ECO:0000256" key="1">
    <source>
        <dbReference type="ARBA" id="ARBA00022574"/>
    </source>
</evidence>
<dbReference type="Gene3D" id="2.130.10.10">
    <property type="entry name" value="YVTN repeat-like/Quinoprotein amine dehydrogenase"/>
    <property type="match status" value="2"/>
</dbReference>
<organism evidence="5 6">
    <name type="scientific">Apatococcus fuscideae</name>
    <dbReference type="NCBI Taxonomy" id="2026836"/>
    <lineage>
        <taxon>Eukaryota</taxon>
        <taxon>Viridiplantae</taxon>
        <taxon>Chlorophyta</taxon>
        <taxon>core chlorophytes</taxon>
        <taxon>Trebouxiophyceae</taxon>
        <taxon>Chlorellales</taxon>
        <taxon>Chlorellaceae</taxon>
        <taxon>Apatococcus</taxon>
    </lineage>
</organism>
<dbReference type="PROSITE" id="PS00678">
    <property type="entry name" value="WD_REPEATS_1"/>
    <property type="match status" value="1"/>
</dbReference>
<proteinExistence type="predicted"/>
<dbReference type="GO" id="GO:0032040">
    <property type="term" value="C:small-subunit processome"/>
    <property type="evidence" value="ECO:0007669"/>
    <property type="project" value="TreeGrafter"/>
</dbReference>
<dbReference type="InterPro" id="IPR020472">
    <property type="entry name" value="WD40_PAC1"/>
</dbReference>
<dbReference type="SUPFAM" id="SSF50978">
    <property type="entry name" value="WD40 repeat-like"/>
    <property type="match status" value="1"/>
</dbReference>
<dbReference type="Pfam" id="PF25173">
    <property type="entry name" value="Beta-prop_WDR3_1st"/>
    <property type="match status" value="1"/>
</dbReference>
<keyword evidence="1 3" id="KW-0853">WD repeat</keyword>
<evidence type="ECO:0000256" key="4">
    <source>
        <dbReference type="SAM" id="MobiDB-lite"/>
    </source>
</evidence>
<feature type="repeat" description="WD" evidence="3">
    <location>
        <begin position="68"/>
        <end position="102"/>
    </location>
</feature>
<dbReference type="GO" id="GO:0034388">
    <property type="term" value="C:Pwp2p-containing subcomplex of 90S preribosome"/>
    <property type="evidence" value="ECO:0007669"/>
    <property type="project" value="TreeGrafter"/>
</dbReference>
<dbReference type="AlphaFoldDB" id="A0AAW1SMN9"/>
<keyword evidence="2" id="KW-0677">Repeat</keyword>
<dbReference type="GO" id="GO:0030490">
    <property type="term" value="P:maturation of SSU-rRNA"/>
    <property type="evidence" value="ECO:0007669"/>
    <property type="project" value="TreeGrafter"/>
</dbReference>
<dbReference type="EMBL" id="JALJOV010001486">
    <property type="protein sequence ID" value="KAK9847198.1"/>
    <property type="molecule type" value="Genomic_DNA"/>
</dbReference>
<dbReference type="PANTHER" id="PTHR19853:SF0">
    <property type="entry name" value="WD REPEAT-CONTAINING PROTEIN 3"/>
    <property type="match status" value="1"/>
</dbReference>
<dbReference type="Pfam" id="PF00400">
    <property type="entry name" value="WD40"/>
    <property type="match status" value="1"/>
</dbReference>
<evidence type="ECO:0000256" key="2">
    <source>
        <dbReference type="ARBA" id="ARBA00022737"/>
    </source>
</evidence>
<evidence type="ECO:0000313" key="5">
    <source>
        <dbReference type="EMBL" id="KAK9847198.1"/>
    </source>
</evidence>
<dbReference type="PROSITE" id="PS50082">
    <property type="entry name" value="WD_REPEATS_2"/>
    <property type="match status" value="3"/>
</dbReference>
<dbReference type="InterPro" id="IPR001680">
    <property type="entry name" value="WD40_rpt"/>
</dbReference>
<dbReference type="InterPro" id="IPR019775">
    <property type="entry name" value="WD40_repeat_CS"/>
</dbReference>
<feature type="compositionally biased region" description="Basic residues" evidence="4">
    <location>
        <begin position="237"/>
        <end position="248"/>
    </location>
</feature>
<feature type="repeat" description="WD" evidence="3">
    <location>
        <begin position="145"/>
        <end position="186"/>
    </location>
</feature>
<reference evidence="5 6" key="1">
    <citation type="journal article" date="2024" name="Nat. Commun.">
        <title>Phylogenomics reveals the evolutionary origins of lichenization in chlorophyte algae.</title>
        <authorList>
            <person name="Puginier C."/>
            <person name="Libourel C."/>
            <person name="Otte J."/>
            <person name="Skaloud P."/>
            <person name="Haon M."/>
            <person name="Grisel S."/>
            <person name="Petersen M."/>
            <person name="Berrin J.G."/>
            <person name="Delaux P.M."/>
            <person name="Dal Grande F."/>
            <person name="Keller J."/>
        </authorList>
    </citation>
    <scope>NUCLEOTIDE SEQUENCE [LARGE SCALE GENOMIC DNA]</scope>
    <source>
        <strain evidence="5 6">SAG 2523</strain>
    </source>
</reference>
<sequence length="474" mass="50842">MVKAYLRYELTETFGVVASNSNIAYDSTGTQVFTACLEGLAVWNVKQGSQVRRLVPPPSATGRAAAEIRCLVPSPSGPQLAAGHADGVVRLWNHETAEGEVSLTGHKGAVTALRYSKDGALLASGSQDTDVVVWDVAGETGLFRLRGHLDEVTDLVFLDGGKQLVSCGKDGYIRVWQTESQHCSQSILMHRGEVWALALDPAETRLVVGTAEQQLHVYNVQRSAGHEPLPLSNMHTSSKKKGKKAAAKRKAEAEDPETAVEVTAAATANTAATANRGGLAGPSTDTLHVLGQVKRPVPDRAAALTYTSNGELLACQCSGKAIEIYRVRSSKEAEQKMRRRKKRRREKARKGAQGEAGPTPQANGHTAQDNRDGLGDPADDEDDRVEAADEIVLLQVVRLKSKVRGFAFKPGKLKAGFLGRLCISLSNNSLEIWDITESEAKKGQVVEGQGHRTDVRAMALSNDDALLISASGDQ</sequence>
<dbReference type="PRINTS" id="PR00320">
    <property type="entry name" value="GPROTEINBRPT"/>
</dbReference>
<dbReference type="PANTHER" id="PTHR19853">
    <property type="entry name" value="WD REPEAT CONTAINING PROTEIN 3 WDR3"/>
    <property type="match status" value="1"/>
</dbReference>
<keyword evidence="6" id="KW-1185">Reference proteome</keyword>
<protein>
    <submittedName>
        <fullName evidence="5">Uncharacterized protein</fullName>
    </submittedName>
</protein>
<accession>A0AAW1SMN9</accession>
<dbReference type="SMART" id="SM00320">
    <property type="entry name" value="WD40"/>
    <property type="match status" value="6"/>
</dbReference>
<dbReference type="InterPro" id="IPR015943">
    <property type="entry name" value="WD40/YVTN_repeat-like_dom_sf"/>
</dbReference>
<dbReference type="InterPro" id="IPR036322">
    <property type="entry name" value="WD40_repeat_dom_sf"/>
</dbReference>
<evidence type="ECO:0000256" key="3">
    <source>
        <dbReference type="PROSITE-ProRule" id="PRU00221"/>
    </source>
</evidence>
<feature type="compositionally biased region" description="Basic residues" evidence="4">
    <location>
        <begin position="337"/>
        <end position="350"/>
    </location>
</feature>
<feature type="non-terminal residue" evidence="5">
    <location>
        <position position="474"/>
    </location>
</feature>
<feature type="repeat" description="WD" evidence="3">
    <location>
        <begin position="103"/>
        <end position="136"/>
    </location>
</feature>
<feature type="region of interest" description="Disordered" evidence="4">
    <location>
        <begin position="330"/>
        <end position="382"/>
    </location>
</feature>
<comment type="caution">
    <text evidence="5">The sequence shown here is derived from an EMBL/GenBank/DDBJ whole genome shotgun (WGS) entry which is preliminary data.</text>
</comment>
<evidence type="ECO:0000313" key="6">
    <source>
        <dbReference type="Proteomes" id="UP001485043"/>
    </source>
</evidence>
<dbReference type="GO" id="GO:0030515">
    <property type="term" value="F:snoRNA binding"/>
    <property type="evidence" value="ECO:0007669"/>
    <property type="project" value="TreeGrafter"/>
</dbReference>
<dbReference type="InterPro" id="IPR051570">
    <property type="entry name" value="TBC1_cilium_biogenesis"/>
</dbReference>
<dbReference type="PROSITE" id="PS50294">
    <property type="entry name" value="WD_REPEATS_REGION"/>
    <property type="match status" value="2"/>
</dbReference>
<gene>
    <name evidence="5" type="ORF">WJX84_005329</name>
</gene>
<dbReference type="Proteomes" id="UP001485043">
    <property type="component" value="Unassembled WGS sequence"/>
</dbReference>
<name>A0AAW1SMN9_9CHLO</name>